<feature type="region of interest" description="Disordered" evidence="13">
    <location>
        <begin position="49"/>
        <end position="158"/>
    </location>
</feature>
<accession>A0ABW4D6U4</accession>
<sequence>MKHAVIGEAKEHYKAYKAGKQWIYACITVVAVGLGLAGANVGTAQAATTPEAEPAASQVVETPAAETPADDVTVPEKQNEEPAGDKPVVQEPVDKDDVENENDSNDDVNMPKTDVKDDVKAGEETNGQTEQEKPATGEQDVKTPGTTVTDPTTTEPDKVVKTDDTHVAVTPNDSIKPATPPVQKKMFMMARAAVAPVITRWPNTLPIVHVDYTAEWWDNVNGKNAAEWMPDANLRQAIEGSINQAYSLYGDYLVTDENLWTFAGFDGNDYYSHGVDIYNSQIKGPIATLEGLQYFTNLRQIELSDAVPLSGMIDFSFAPNLNNFRIYNESHTPAGWNVSADYVLSHFFSKNQNLQYLWLNNLNLTGSFPDTSNNPNLYYISLDDNQLTGSIPDLSNLRDLMEVNIDNNQMSGQLPDMTNWTIDALHAGGNRFSGELPDISMLGALDYSNNMISTGITPGSYTGFVVSSGQSLVNKHYTLTNGNNSFDPTQGTFSKFINFSTGETDNNVQLEPGTFKNGNIVVYSTEGTEGVTDHNAWAADKVDASDWFTIKANPDNPMGFLLVAKPGVKTGNYVIKVVTKGGSSRDTSAWIDFSVTNKMTNTVTPVTPNTPEPDAKTGTITVISVSDKGKVLKTQTIAGNIGDTFNIDAPSIAGYKVTGNATATGTYTADGQTITFTYTSDGTVQNGGDAATIDDTTPTDKVTAKTTKGGAADTLTGTKQGTKQTQQAASQKQAPVTTLKASGQAATVTPTATPATDKQVNKTVLPQTNESNGNYVLAGIATLIGALGLAGLKLRKRG</sequence>
<proteinExistence type="predicted"/>
<dbReference type="PANTHER" id="PTHR27000">
    <property type="entry name" value="LEUCINE-RICH REPEAT RECEPTOR-LIKE PROTEIN KINASE FAMILY PROTEIN-RELATED"/>
    <property type="match status" value="1"/>
</dbReference>
<keyword evidence="12" id="KW-0325">Glycoprotein</keyword>
<dbReference type="PROSITE" id="PS50847">
    <property type="entry name" value="GRAM_POS_ANCHORING"/>
    <property type="match status" value="1"/>
</dbReference>
<organism evidence="16 17">
    <name type="scientific">Levilactobacillus lanxiensis</name>
    <dbReference type="NCBI Taxonomy" id="2799568"/>
    <lineage>
        <taxon>Bacteria</taxon>
        <taxon>Bacillati</taxon>
        <taxon>Bacillota</taxon>
        <taxon>Bacilli</taxon>
        <taxon>Lactobacillales</taxon>
        <taxon>Lactobacillaceae</taxon>
        <taxon>Levilactobacillus</taxon>
    </lineage>
</organism>
<protein>
    <submittedName>
        <fullName evidence="16">MucBP domain-containing protein</fullName>
    </submittedName>
</protein>
<keyword evidence="11" id="KW-0675">Receptor</keyword>
<keyword evidence="7" id="KW-0677">Repeat</keyword>
<evidence type="ECO:0000256" key="10">
    <source>
        <dbReference type="ARBA" id="ARBA00023136"/>
    </source>
</evidence>
<evidence type="ECO:0000256" key="7">
    <source>
        <dbReference type="ARBA" id="ARBA00022737"/>
    </source>
</evidence>
<evidence type="ECO:0000256" key="9">
    <source>
        <dbReference type="ARBA" id="ARBA00023088"/>
    </source>
</evidence>
<evidence type="ECO:0000256" key="6">
    <source>
        <dbReference type="ARBA" id="ARBA00022729"/>
    </source>
</evidence>
<evidence type="ECO:0000259" key="15">
    <source>
        <dbReference type="PROSITE" id="PS50847"/>
    </source>
</evidence>
<feature type="domain" description="Gram-positive cocci surface proteins LPxTG" evidence="15">
    <location>
        <begin position="765"/>
        <end position="798"/>
    </location>
</feature>
<reference evidence="17" key="1">
    <citation type="journal article" date="2019" name="Int. J. Syst. Evol. Microbiol.">
        <title>The Global Catalogue of Microorganisms (GCM) 10K type strain sequencing project: providing services to taxonomists for standard genome sequencing and annotation.</title>
        <authorList>
            <consortium name="The Broad Institute Genomics Platform"/>
            <consortium name="The Broad Institute Genome Sequencing Center for Infectious Disease"/>
            <person name="Wu L."/>
            <person name="Ma J."/>
        </authorList>
    </citation>
    <scope>NUCLEOTIDE SEQUENCE [LARGE SCALE GENOMIC DNA]</scope>
    <source>
        <strain evidence="17">CCM 8979</strain>
    </source>
</reference>
<dbReference type="PROSITE" id="PS51450">
    <property type="entry name" value="LRR"/>
    <property type="match status" value="1"/>
</dbReference>
<keyword evidence="8 14" id="KW-1133">Transmembrane helix</keyword>
<dbReference type="InterPro" id="IPR019931">
    <property type="entry name" value="LPXTG_anchor"/>
</dbReference>
<dbReference type="InterPro" id="IPR022263">
    <property type="entry name" value="KxYKxGKxW"/>
</dbReference>
<evidence type="ECO:0000256" key="12">
    <source>
        <dbReference type="ARBA" id="ARBA00023180"/>
    </source>
</evidence>
<dbReference type="InterPro" id="IPR001611">
    <property type="entry name" value="Leu-rich_rpt"/>
</dbReference>
<gene>
    <name evidence="16" type="ORF">ACFQ44_09290</name>
</gene>
<dbReference type="NCBIfam" id="TIGR03715">
    <property type="entry name" value="KxYKxGKxW"/>
    <property type="match status" value="1"/>
</dbReference>
<feature type="compositionally biased region" description="Low complexity" evidence="13">
    <location>
        <begin position="142"/>
        <end position="154"/>
    </location>
</feature>
<dbReference type="InterPro" id="IPR009459">
    <property type="entry name" value="MucBP_dom"/>
</dbReference>
<dbReference type="NCBIfam" id="TIGR01167">
    <property type="entry name" value="LPXTG_anchor"/>
    <property type="match status" value="1"/>
</dbReference>
<evidence type="ECO:0000256" key="2">
    <source>
        <dbReference type="ARBA" id="ARBA00022512"/>
    </source>
</evidence>
<dbReference type="Proteomes" id="UP001597189">
    <property type="component" value="Unassembled WGS sequence"/>
</dbReference>
<keyword evidence="5 14" id="KW-0812">Transmembrane</keyword>
<evidence type="ECO:0000313" key="17">
    <source>
        <dbReference type="Proteomes" id="UP001597189"/>
    </source>
</evidence>
<feature type="region of interest" description="Disordered" evidence="13">
    <location>
        <begin position="689"/>
        <end position="753"/>
    </location>
</feature>
<keyword evidence="4" id="KW-0433">Leucine-rich repeat</keyword>
<keyword evidence="6" id="KW-0732">Signal</keyword>
<feature type="compositionally biased region" description="Basic and acidic residues" evidence="13">
    <location>
        <begin position="113"/>
        <end position="123"/>
    </location>
</feature>
<evidence type="ECO:0000313" key="16">
    <source>
        <dbReference type="EMBL" id="MFD1455858.1"/>
    </source>
</evidence>
<dbReference type="Pfam" id="PF19258">
    <property type="entry name" value="KxYKxGKxW_sig"/>
    <property type="match status" value="1"/>
</dbReference>
<dbReference type="EMBL" id="JBHTOD010000007">
    <property type="protein sequence ID" value="MFD1455858.1"/>
    <property type="molecule type" value="Genomic_DNA"/>
</dbReference>
<evidence type="ECO:0000256" key="4">
    <source>
        <dbReference type="ARBA" id="ARBA00022614"/>
    </source>
</evidence>
<dbReference type="Gene3D" id="3.80.10.10">
    <property type="entry name" value="Ribonuclease Inhibitor"/>
    <property type="match status" value="1"/>
</dbReference>
<dbReference type="InterPro" id="IPR032675">
    <property type="entry name" value="LRR_dom_sf"/>
</dbReference>
<dbReference type="Pfam" id="PF06458">
    <property type="entry name" value="MucBP"/>
    <property type="match status" value="1"/>
</dbReference>
<keyword evidence="9" id="KW-0572">Peptidoglycan-anchor</keyword>
<feature type="transmembrane region" description="Helical" evidence="14">
    <location>
        <begin position="21"/>
        <end position="41"/>
    </location>
</feature>
<feature type="compositionally biased region" description="Acidic residues" evidence="13">
    <location>
        <begin position="94"/>
        <end position="106"/>
    </location>
</feature>
<evidence type="ECO:0000256" key="11">
    <source>
        <dbReference type="ARBA" id="ARBA00023170"/>
    </source>
</evidence>
<dbReference type="SUPFAM" id="SSF52058">
    <property type="entry name" value="L domain-like"/>
    <property type="match status" value="1"/>
</dbReference>
<evidence type="ECO:0000256" key="13">
    <source>
        <dbReference type="SAM" id="MobiDB-lite"/>
    </source>
</evidence>
<keyword evidence="10 14" id="KW-0472">Membrane</keyword>
<dbReference type="PANTHER" id="PTHR27000:SF642">
    <property type="entry name" value="INACTIVE LEUCINE-RICH REPEAT RECEPTOR KINASE XIAO-RELATED"/>
    <property type="match status" value="1"/>
</dbReference>
<feature type="transmembrane region" description="Helical" evidence="14">
    <location>
        <begin position="775"/>
        <end position="792"/>
    </location>
</feature>
<keyword evidence="17" id="KW-1185">Reference proteome</keyword>
<keyword evidence="2" id="KW-0134">Cell wall</keyword>
<feature type="compositionally biased region" description="Basic and acidic residues" evidence="13">
    <location>
        <begin position="130"/>
        <end position="141"/>
    </location>
</feature>
<name>A0ABW4D6U4_9LACO</name>
<keyword evidence="3" id="KW-0964">Secreted</keyword>
<comment type="caution">
    <text evidence="16">The sequence shown here is derived from an EMBL/GenBank/DDBJ whole genome shotgun (WGS) entry which is preliminary data.</text>
</comment>
<evidence type="ECO:0000256" key="14">
    <source>
        <dbReference type="SAM" id="Phobius"/>
    </source>
</evidence>
<comment type="subcellular location">
    <subcellularLocation>
        <location evidence="1">Membrane</location>
        <topology evidence="1">Single-pass membrane protein</topology>
    </subcellularLocation>
</comment>
<evidence type="ECO:0000256" key="3">
    <source>
        <dbReference type="ARBA" id="ARBA00022525"/>
    </source>
</evidence>
<evidence type="ECO:0000256" key="5">
    <source>
        <dbReference type="ARBA" id="ARBA00022692"/>
    </source>
</evidence>
<dbReference type="RefSeq" id="WP_203645867.1">
    <property type="nucleotide sequence ID" value="NZ_BOLN01000007.1"/>
</dbReference>
<evidence type="ECO:0000256" key="1">
    <source>
        <dbReference type="ARBA" id="ARBA00004167"/>
    </source>
</evidence>
<dbReference type="Gene3D" id="3.10.20.320">
    <property type="entry name" value="Putative peptidoglycan bound protein (lpxtg motif)"/>
    <property type="match status" value="1"/>
</dbReference>
<evidence type="ECO:0000256" key="8">
    <source>
        <dbReference type="ARBA" id="ARBA00022989"/>
    </source>
</evidence>
<feature type="compositionally biased region" description="Low complexity" evidence="13">
    <location>
        <begin position="689"/>
        <end position="734"/>
    </location>
</feature>